<sequence length="195" mass="22954">MEITIKQLKKYFEVFLCKIYTRNIPYSLDMRIENVYKKIFGLNYWGLIKMMTVAIVKRKLKPGKTYEDFRKAWYHTVGFGARTRMFTAINVFDPTEIIVMGFVESEMDEFMDGLKIDVNERLENPLDDIIEPEIVRQFGMVVSEDDFSPAGAIEYQDASINNEKTDLKRVYEDISKIAQMIQVASEDRDKRKKKE</sequence>
<evidence type="ECO:0000313" key="1">
    <source>
        <dbReference type="EMBL" id="ADZ09122.1"/>
    </source>
</evidence>
<dbReference type="KEGG" id="mel:Metbo_0873"/>
<organism evidence="1 2">
    <name type="scientific">Methanobacterium lacus (strain AL-21)</name>
    <dbReference type="NCBI Taxonomy" id="877455"/>
    <lineage>
        <taxon>Archaea</taxon>
        <taxon>Methanobacteriati</taxon>
        <taxon>Methanobacteriota</taxon>
        <taxon>Methanomada group</taxon>
        <taxon>Methanobacteria</taxon>
        <taxon>Methanobacteriales</taxon>
        <taxon>Methanobacteriaceae</taxon>
        <taxon>Methanobacterium</taxon>
    </lineage>
</organism>
<dbReference type="Proteomes" id="UP000007490">
    <property type="component" value="Chromosome"/>
</dbReference>
<dbReference type="eggNOG" id="arCOG13998">
    <property type="taxonomic scope" value="Archaea"/>
</dbReference>
<dbReference type="EMBL" id="CP002551">
    <property type="protein sequence ID" value="ADZ09122.1"/>
    <property type="molecule type" value="Genomic_DNA"/>
</dbReference>
<reference evidence="2" key="1">
    <citation type="submission" date="2011-02" db="EMBL/GenBank/DDBJ databases">
        <title>Complete sequence of Methanobacterium sp. AL-21.</title>
        <authorList>
            <consortium name="US DOE Joint Genome Institute"/>
            <person name="Lucas S."/>
            <person name="Copeland A."/>
            <person name="Lapidus A."/>
            <person name="Cheng J.-F."/>
            <person name="Goodwin L."/>
            <person name="Pitluck S."/>
            <person name="Chertkov O."/>
            <person name="Detter J.C."/>
            <person name="Han C."/>
            <person name="Tapia R."/>
            <person name="Land M."/>
            <person name="Hauser L."/>
            <person name="Kyrpides N."/>
            <person name="Ivanova N."/>
            <person name="Mikhailova N."/>
            <person name="Pagani I."/>
            <person name="Cadillo-Quiroz H."/>
            <person name="Imachi H."/>
            <person name="Zinder S."/>
            <person name="Liu W."/>
            <person name="Woyke T."/>
        </authorList>
    </citation>
    <scope>NUCLEOTIDE SEQUENCE [LARGE SCALE GENOMIC DNA]</scope>
    <source>
        <strain evidence="2">AL-21</strain>
    </source>
</reference>
<keyword evidence="2" id="KW-1185">Reference proteome</keyword>
<protein>
    <submittedName>
        <fullName evidence="1">Uncharacterized protein</fullName>
    </submittedName>
</protein>
<gene>
    <name evidence="1" type="ordered locus">Metbo_0873</name>
</gene>
<proteinExistence type="predicted"/>
<evidence type="ECO:0000313" key="2">
    <source>
        <dbReference type="Proteomes" id="UP000007490"/>
    </source>
</evidence>
<name>F0TBP5_METLA</name>
<reference evidence="1 2" key="2">
    <citation type="journal article" date="2014" name="Int. J. Syst. Evol. Microbiol.">
        <title>Methanobacterium paludis sp. nov. and a novel strain of Methanobacterium lacus isolated from northern peatlands.</title>
        <authorList>
            <person name="Cadillo-Quiroz H."/>
            <person name="Brauer S.L."/>
            <person name="Goodson N."/>
            <person name="Yavitt J.B."/>
            <person name="Zinder S.H."/>
        </authorList>
    </citation>
    <scope>NUCLEOTIDE SEQUENCE [LARGE SCALE GENOMIC DNA]</scope>
    <source>
        <strain evidence="1 2">AL-21</strain>
    </source>
</reference>
<dbReference type="AlphaFoldDB" id="F0TBP5"/>
<accession>F0TBP5</accession>
<dbReference type="HOGENOM" id="CLU_120322_0_0_2"/>